<reference evidence="1 2" key="1">
    <citation type="submission" date="2022-10" db="EMBL/GenBank/DDBJ databases">
        <title>Draft genome sequence of Streptomyces sp. YSPA8.</title>
        <authorList>
            <person name="Moriuchi R."/>
            <person name="Dohra H."/>
            <person name="Yamamura H."/>
            <person name="Kodani S."/>
        </authorList>
    </citation>
    <scope>NUCLEOTIDE SEQUENCE [LARGE SCALE GENOMIC DNA]</scope>
    <source>
        <strain evidence="1 2">YSPA8</strain>
    </source>
</reference>
<name>A0ABQ5PAC5_9ACTN</name>
<keyword evidence="2" id="KW-1185">Reference proteome</keyword>
<protein>
    <submittedName>
        <fullName evidence="1">Uncharacterized protein</fullName>
    </submittedName>
</protein>
<dbReference type="Proteomes" id="UP001291653">
    <property type="component" value="Unassembled WGS sequence"/>
</dbReference>
<comment type="caution">
    <text evidence="1">The sequence shown here is derived from an EMBL/GenBank/DDBJ whole genome shotgun (WGS) entry which is preliminary data.</text>
</comment>
<evidence type="ECO:0000313" key="2">
    <source>
        <dbReference type="Proteomes" id="UP001291653"/>
    </source>
</evidence>
<gene>
    <name evidence="1" type="ORF">SYYSPA8_32760</name>
</gene>
<dbReference type="RefSeq" id="WP_323451122.1">
    <property type="nucleotide sequence ID" value="NZ_BSBI01000018.1"/>
</dbReference>
<dbReference type="EMBL" id="BSBI01000018">
    <property type="protein sequence ID" value="GLF99171.1"/>
    <property type="molecule type" value="Genomic_DNA"/>
</dbReference>
<evidence type="ECO:0000313" key="1">
    <source>
        <dbReference type="EMBL" id="GLF99171.1"/>
    </source>
</evidence>
<organism evidence="1 2">
    <name type="scientific">Streptomyces yaizuensis</name>
    <dbReference type="NCBI Taxonomy" id="2989713"/>
    <lineage>
        <taxon>Bacteria</taxon>
        <taxon>Bacillati</taxon>
        <taxon>Actinomycetota</taxon>
        <taxon>Actinomycetes</taxon>
        <taxon>Kitasatosporales</taxon>
        <taxon>Streptomycetaceae</taxon>
        <taxon>Streptomyces</taxon>
    </lineage>
</organism>
<proteinExistence type="predicted"/>
<dbReference type="Gene3D" id="3.40.1620.10">
    <property type="entry name" value="YefM-like domain"/>
    <property type="match status" value="1"/>
</dbReference>
<sequence length="65" mass="6867">MSDTLPIAEARARLGSLVRRASQARERGHGRAARRGAGATRAGWGFLTYAITWDEAAVDAAGRVG</sequence>
<accession>A0ABQ5PAC5</accession>